<comment type="caution">
    <text evidence="4">The sequence shown here is derived from an EMBL/GenBank/DDBJ whole genome shotgun (WGS) entry which is preliminary data.</text>
</comment>
<dbReference type="EMBL" id="LNJE01000034">
    <property type="protein sequence ID" value="KYC55765.1"/>
    <property type="molecule type" value="Genomic_DNA"/>
</dbReference>
<dbReference type="AlphaFoldDB" id="A0A150JF31"/>
<dbReference type="CDD" id="cd09281">
    <property type="entry name" value="UPF0066"/>
    <property type="match status" value="1"/>
</dbReference>
<dbReference type="InterPro" id="IPR023370">
    <property type="entry name" value="TrmO-like_N"/>
</dbReference>
<keyword evidence="1" id="KW-0949">S-adenosyl-L-methionine</keyword>
<accession>A0A150JF31</accession>
<protein>
    <submittedName>
        <fullName evidence="4">S-adenosyl-L-methionine-binding protein</fullName>
    </submittedName>
</protein>
<dbReference type="PATRIC" id="fig|1706435.3.peg.1572"/>
<dbReference type="PANTHER" id="PTHR12818:SF0">
    <property type="entry name" value="TRNA (ADENINE(37)-N6)-METHYLTRANSFERASE"/>
    <property type="match status" value="1"/>
</dbReference>
<dbReference type="PANTHER" id="PTHR12818">
    <property type="entry name" value="TRNA (ADENINE(37)-N6)-METHYLTRANSFERASE"/>
    <property type="match status" value="1"/>
</dbReference>
<dbReference type="NCBIfam" id="TIGR00104">
    <property type="entry name" value="tRNA_TsaA"/>
    <property type="match status" value="1"/>
</dbReference>
<dbReference type="Gene3D" id="2.40.30.70">
    <property type="entry name" value="YaeB-like"/>
    <property type="match status" value="1"/>
</dbReference>
<evidence type="ECO:0000313" key="4">
    <source>
        <dbReference type="EMBL" id="KYC55765.1"/>
    </source>
</evidence>
<evidence type="ECO:0000256" key="2">
    <source>
        <dbReference type="ARBA" id="ARBA00033753"/>
    </source>
</evidence>
<dbReference type="Pfam" id="PF01980">
    <property type="entry name" value="TrmO_N"/>
    <property type="match status" value="1"/>
</dbReference>
<dbReference type="InterPro" id="IPR036414">
    <property type="entry name" value="YaeB_N_sf"/>
</dbReference>
<organism evidence="4">
    <name type="scientific">Candidatus Methanofastidiosum methylothiophilum</name>
    <dbReference type="NCBI Taxonomy" id="1705564"/>
    <lineage>
        <taxon>Archaea</taxon>
        <taxon>Methanobacteriati</taxon>
        <taxon>Methanobacteriota</taxon>
        <taxon>Stenosarchaea group</taxon>
        <taxon>Candidatus Methanofastidiosia</taxon>
        <taxon>Candidatus Methanofastidiosales</taxon>
        <taxon>Candidatus Methanofastidiosaceae</taxon>
        <taxon>Candidatus Methanofastidiosum</taxon>
    </lineage>
</organism>
<sequence>MEEIRFRPIGVVHSPFKEPFSGAPKTPSERRDYQGTIEIYPEFKDGLRDLEGFSHIIVIFYFHKAKYSGLIVKPYLDDNYKGVFATRFPNRPNLVGSSVVQLLEINGNILNIKGLDMIEGSPVIDIKPYIPEFKSDDKIRIGWLEGKV</sequence>
<dbReference type="PROSITE" id="PS51668">
    <property type="entry name" value="TSAA_2"/>
    <property type="match status" value="1"/>
</dbReference>
<dbReference type="InterPro" id="IPR036413">
    <property type="entry name" value="YaeB-like_sf"/>
</dbReference>
<name>A0A150JF31_9EURY</name>
<proteinExistence type="inferred from homology"/>
<evidence type="ECO:0000259" key="3">
    <source>
        <dbReference type="PROSITE" id="PS51668"/>
    </source>
</evidence>
<feature type="domain" description="TsaA-like" evidence="3">
    <location>
        <begin position="6"/>
        <end position="138"/>
    </location>
</feature>
<dbReference type="InterPro" id="IPR040372">
    <property type="entry name" value="YaeB-like"/>
</dbReference>
<dbReference type="SUPFAM" id="SSF118196">
    <property type="entry name" value="YaeB-like"/>
    <property type="match status" value="1"/>
</dbReference>
<comment type="similarity">
    <text evidence="2">Belongs to the tRNA methyltransferase O family.</text>
</comment>
<reference evidence="4" key="1">
    <citation type="journal article" date="2016" name="ISME J.">
        <title>Chasing the elusive Euryarchaeota class WSA2: genomes reveal a uniquely fastidious methyl-reducing methanogen.</title>
        <authorList>
            <person name="Nobu M.K."/>
            <person name="Narihiro T."/>
            <person name="Kuroda K."/>
            <person name="Mei R."/>
            <person name="Liu W.T."/>
        </authorList>
    </citation>
    <scope>NUCLEOTIDE SEQUENCE [LARGE SCALE GENOMIC DNA]</scope>
    <source>
        <strain evidence="4">ADurb1213_Bin02801</strain>
    </source>
</reference>
<evidence type="ECO:0000256" key="1">
    <source>
        <dbReference type="ARBA" id="ARBA00022691"/>
    </source>
</evidence>
<gene>
    <name evidence="4" type="ORF">APG09_01553</name>
</gene>